<protein>
    <recommendedName>
        <fullName evidence="9">Cell division protein FtsQ</fullName>
    </recommendedName>
</protein>
<keyword evidence="6 9" id="KW-1133">Transmembrane helix</keyword>
<dbReference type="InterPro" id="IPR026579">
    <property type="entry name" value="FtsQ"/>
</dbReference>
<dbReference type="Gene3D" id="3.10.20.310">
    <property type="entry name" value="membrane protein fhac"/>
    <property type="match status" value="1"/>
</dbReference>
<dbReference type="InterPro" id="IPR045335">
    <property type="entry name" value="FtsQ_C_sf"/>
</dbReference>
<evidence type="ECO:0000256" key="2">
    <source>
        <dbReference type="ARBA" id="ARBA00022475"/>
    </source>
</evidence>
<dbReference type="HAMAP" id="MF_00911">
    <property type="entry name" value="FtsQ_subfam"/>
    <property type="match status" value="1"/>
</dbReference>
<keyword evidence="5 9" id="KW-0812">Transmembrane</keyword>
<keyword evidence="8 9" id="KW-0131">Cell cycle</keyword>
<dbReference type="EMBL" id="JAEDAH010000042">
    <property type="protein sequence ID" value="MCA6063619.1"/>
    <property type="molecule type" value="Genomic_DNA"/>
</dbReference>
<evidence type="ECO:0000256" key="1">
    <source>
        <dbReference type="ARBA" id="ARBA00004370"/>
    </source>
</evidence>
<evidence type="ECO:0000256" key="9">
    <source>
        <dbReference type="HAMAP-Rule" id="MF_00911"/>
    </source>
</evidence>
<comment type="caution">
    <text evidence="11">The sequence shown here is derived from an EMBL/GenBank/DDBJ whole genome shotgun (WGS) entry which is preliminary data.</text>
</comment>
<evidence type="ECO:0000256" key="8">
    <source>
        <dbReference type="ARBA" id="ARBA00023306"/>
    </source>
</evidence>
<evidence type="ECO:0000313" key="11">
    <source>
        <dbReference type="EMBL" id="MCA6063619.1"/>
    </source>
</evidence>
<dbReference type="Proteomes" id="UP000714380">
    <property type="component" value="Unassembled WGS sequence"/>
</dbReference>
<accession>A0ABS7ZPI1</accession>
<comment type="similarity">
    <text evidence="9">Belongs to the FtsQ/DivIB family. FtsQ subfamily.</text>
</comment>
<keyword evidence="12" id="KW-1185">Reference proteome</keyword>
<comment type="subcellular location">
    <subcellularLocation>
        <location evidence="9">Cell inner membrane</location>
        <topology evidence="9">Single-pass type II membrane protein</topology>
    </subcellularLocation>
    <subcellularLocation>
        <location evidence="1">Membrane</location>
    </subcellularLocation>
    <text evidence="9">Localizes to the division septum.</text>
</comment>
<gene>
    <name evidence="9" type="primary">ftsQ</name>
    <name evidence="11" type="ORF">I9W95_08360</name>
</gene>
<dbReference type="PANTHER" id="PTHR35851">
    <property type="entry name" value="CELL DIVISION PROTEIN FTSQ"/>
    <property type="match status" value="1"/>
</dbReference>
<keyword evidence="4 9" id="KW-0132">Cell division</keyword>
<keyword evidence="3 9" id="KW-0997">Cell inner membrane</keyword>
<reference evidence="11 12" key="1">
    <citation type="submission" date="2020-12" db="EMBL/GenBank/DDBJ databases">
        <title>Novel Thalassolituus-related marine hydrocarbonoclastic bacteria mediated algae-derived hydrocarbons mineralization in twilight zone of the northern South China Sea.</title>
        <authorList>
            <person name="Dong C."/>
        </authorList>
    </citation>
    <scope>NUCLEOTIDE SEQUENCE [LARGE SCALE GENOMIC DNA]</scope>
    <source>
        <strain evidence="11 12">IMCC1826</strain>
    </source>
</reference>
<evidence type="ECO:0000256" key="4">
    <source>
        <dbReference type="ARBA" id="ARBA00022618"/>
    </source>
</evidence>
<dbReference type="InterPro" id="IPR013685">
    <property type="entry name" value="POTRA_FtsQ_type"/>
</dbReference>
<feature type="domain" description="POTRA" evidence="10">
    <location>
        <begin position="54"/>
        <end position="123"/>
    </location>
</feature>
<evidence type="ECO:0000256" key="6">
    <source>
        <dbReference type="ARBA" id="ARBA00022989"/>
    </source>
</evidence>
<evidence type="ECO:0000259" key="10">
    <source>
        <dbReference type="PROSITE" id="PS51779"/>
    </source>
</evidence>
<dbReference type="PANTHER" id="PTHR35851:SF1">
    <property type="entry name" value="CELL DIVISION PROTEIN FTSQ"/>
    <property type="match status" value="1"/>
</dbReference>
<dbReference type="InterPro" id="IPR005548">
    <property type="entry name" value="Cell_div_FtsQ/DivIB_C"/>
</dbReference>
<evidence type="ECO:0000313" key="12">
    <source>
        <dbReference type="Proteomes" id="UP000714380"/>
    </source>
</evidence>
<sequence length="253" mass="29131">MSNKRETPRGATLRVEKEPRQWNITLPSIAWQWLLIPVVAVAVFWSGREAYQSWPIEQIEVSGRLSAWQADDLAENISWVKGESFFSLDMKKVYSSLAGLPLVHQVTVRKRWPDTVEVKITEDVPMALWNDNQLLSVSGRISEIPTGLNTDGLTRIEGQQINADSAMRYFRRIQQNLTERELKIERLSVDAVGAVEVRLSNGWLVKFGRQYFEERLHRLERLLAKLPQEKVRSLDLRYGKGAAIAWRSEQEMG</sequence>
<dbReference type="InterPro" id="IPR034746">
    <property type="entry name" value="POTRA"/>
</dbReference>
<keyword evidence="7 9" id="KW-0472">Membrane</keyword>
<comment type="subunit">
    <text evidence="9">Part of a complex composed of FtsB, FtsL and FtsQ.</text>
</comment>
<evidence type="ECO:0000256" key="3">
    <source>
        <dbReference type="ARBA" id="ARBA00022519"/>
    </source>
</evidence>
<keyword evidence="2 9" id="KW-1003">Cell membrane</keyword>
<dbReference type="PROSITE" id="PS51779">
    <property type="entry name" value="POTRA"/>
    <property type="match status" value="1"/>
</dbReference>
<dbReference type="RefSeq" id="WP_225673793.1">
    <property type="nucleotide sequence ID" value="NZ_JAEDAH010000042.1"/>
</dbReference>
<evidence type="ECO:0000256" key="5">
    <source>
        <dbReference type="ARBA" id="ARBA00022692"/>
    </source>
</evidence>
<dbReference type="Pfam" id="PF08478">
    <property type="entry name" value="POTRA_1"/>
    <property type="match status" value="1"/>
</dbReference>
<evidence type="ECO:0000256" key="7">
    <source>
        <dbReference type="ARBA" id="ARBA00023136"/>
    </source>
</evidence>
<comment type="function">
    <text evidence="9">Essential cell division protein. May link together the upstream cell division proteins, which are predominantly cytoplasmic, with the downstream cell division proteins, which are predominantly periplasmic. May control correct divisome assembly.</text>
</comment>
<dbReference type="Gene3D" id="3.40.50.11690">
    <property type="entry name" value="Cell division protein FtsQ/DivIB"/>
    <property type="match status" value="1"/>
</dbReference>
<organism evidence="11 12">
    <name type="scientific">Thalassolituus marinus</name>
    <dbReference type="NCBI Taxonomy" id="671053"/>
    <lineage>
        <taxon>Bacteria</taxon>
        <taxon>Pseudomonadati</taxon>
        <taxon>Pseudomonadota</taxon>
        <taxon>Gammaproteobacteria</taxon>
        <taxon>Oceanospirillales</taxon>
        <taxon>Oceanospirillaceae</taxon>
        <taxon>Thalassolituus</taxon>
    </lineage>
</organism>
<name>A0ABS7ZPI1_9GAMM</name>
<dbReference type="Pfam" id="PF03799">
    <property type="entry name" value="FtsQ_DivIB_C"/>
    <property type="match status" value="1"/>
</dbReference>
<proteinExistence type="inferred from homology"/>